<dbReference type="Proteomes" id="UP001202328">
    <property type="component" value="Unassembled WGS sequence"/>
</dbReference>
<evidence type="ECO:0000313" key="2">
    <source>
        <dbReference type="Proteomes" id="UP001202328"/>
    </source>
</evidence>
<dbReference type="EMBL" id="JAJJMB010011222">
    <property type="protein sequence ID" value="KAI3903260.1"/>
    <property type="molecule type" value="Genomic_DNA"/>
</dbReference>
<comment type="caution">
    <text evidence="1">The sequence shown here is derived from an EMBL/GenBank/DDBJ whole genome shotgun (WGS) entry which is preliminary data.</text>
</comment>
<protein>
    <submittedName>
        <fullName evidence="1">Uncharacterized protein</fullName>
    </submittedName>
</protein>
<proteinExistence type="predicted"/>
<keyword evidence="2" id="KW-1185">Reference proteome</keyword>
<name>A0AAD4SFD9_9MAGN</name>
<accession>A0AAD4SFD9</accession>
<evidence type="ECO:0000313" key="1">
    <source>
        <dbReference type="EMBL" id="KAI3903260.1"/>
    </source>
</evidence>
<gene>
    <name evidence="1" type="ORF">MKW98_031914</name>
</gene>
<dbReference type="AlphaFoldDB" id="A0AAD4SFD9"/>
<organism evidence="1 2">
    <name type="scientific">Papaver atlanticum</name>
    <dbReference type="NCBI Taxonomy" id="357466"/>
    <lineage>
        <taxon>Eukaryota</taxon>
        <taxon>Viridiplantae</taxon>
        <taxon>Streptophyta</taxon>
        <taxon>Embryophyta</taxon>
        <taxon>Tracheophyta</taxon>
        <taxon>Spermatophyta</taxon>
        <taxon>Magnoliopsida</taxon>
        <taxon>Ranunculales</taxon>
        <taxon>Papaveraceae</taxon>
        <taxon>Papaveroideae</taxon>
        <taxon>Papaver</taxon>
    </lineage>
</organism>
<sequence length="136" mass="15402">MQGISCGFRKAKDLNLQNVELASDCLPALREVDRGIVVHRVIGQYLDRSRRMGKIINEIIKYKLVIGQSVLMHMFRGGNEVANSFSQMCTKPGEEVPYYQANFDVEDNQLDAKHRRIKRFLKSDAEGTLYPIGGSP</sequence>
<reference evidence="1" key="1">
    <citation type="submission" date="2022-04" db="EMBL/GenBank/DDBJ databases">
        <title>A functionally conserved STORR gene fusion in Papaver species that diverged 16.8 million years ago.</title>
        <authorList>
            <person name="Catania T."/>
        </authorList>
    </citation>
    <scope>NUCLEOTIDE SEQUENCE</scope>
    <source>
        <strain evidence="1">S-188037</strain>
    </source>
</reference>